<evidence type="ECO:0000259" key="2">
    <source>
        <dbReference type="Pfam" id="PF12706"/>
    </source>
</evidence>
<evidence type="ECO:0000313" key="4">
    <source>
        <dbReference type="Proteomes" id="UP000530032"/>
    </source>
</evidence>
<dbReference type="CDD" id="cd07719">
    <property type="entry name" value="arylsulfatase_AtsA-like_MBL-fold"/>
    <property type="match status" value="1"/>
</dbReference>
<evidence type="ECO:0000256" key="1">
    <source>
        <dbReference type="ARBA" id="ARBA00022801"/>
    </source>
</evidence>
<evidence type="ECO:0000313" key="3">
    <source>
        <dbReference type="EMBL" id="MBI1626621.1"/>
    </source>
</evidence>
<feature type="domain" description="Metallo-beta-lactamase" evidence="2">
    <location>
        <begin position="90"/>
        <end position="302"/>
    </location>
</feature>
<dbReference type="SUPFAM" id="SSF56281">
    <property type="entry name" value="Metallo-hydrolase/oxidoreductase"/>
    <property type="match status" value="1"/>
</dbReference>
<reference evidence="3" key="1">
    <citation type="submission" date="2020-12" db="EMBL/GenBank/DDBJ databases">
        <title>Comamonas sp. nov., isolated from stream water.</title>
        <authorList>
            <person name="Park K.-H."/>
        </authorList>
    </citation>
    <scope>NUCLEOTIDE SEQUENCE</scope>
    <source>
        <strain evidence="3">EJ-4</strain>
    </source>
</reference>
<dbReference type="PANTHER" id="PTHR46018">
    <property type="entry name" value="ZINC PHOSPHODIESTERASE ELAC PROTEIN 1"/>
    <property type="match status" value="1"/>
</dbReference>
<dbReference type="InterPro" id="IPR036866">
    <property type="entry name" value="RibonucZ/Hydroxyglut_hydro"/>
</dbReference>
<dbReference type="Gene3D" id="3.60.15.10">
    <property type="entry name" value="Ribonuclease Z/Hydroxyacylglutathione hydrolase-like"/>
    <property type="match status" value="1"/>
</dbReference>
<dbReference type="Proteomes" id="UP000530032">
    <property type="component" value="Unassembled WGS sequence"/>
</dbReference>
<dbReference type="Pfam" id="PF12706">
    <property type="entry name" value="Lactamase_B_2"/>
    <property type="match status" value="1"/>
</dbReference>
<keyword evidence="4" id="KW-1185">Reference proteome</keyword>
<comment type="caution">
    <text evidence="3">The sequence shown here is derived from an EMBL/GenBank/DDBJ whole genome shotgun (WGS) entry which is preliminary data.</text>
</comment>
<dbReference type="InterPro" id="IPR001279">
    <property type="entry name" value="Metallo-B-lactamas"/>
</dbReference>
<dbReference type="AlphaFoldDB" id="A0A843B736"/>
<dbReference type="PANTHER" id="PTHR46018:SF2">
    <property type="entry name" value="ZINC PHOSPHODIESTERASE ELAC PROTEIN 1"/>
    <property type="match status" value="1"/>
</dbReference>
<accession>A0A843B736</accession>
<gene>
    <name evidence="3" type="ORF">HF327_019245</name>
</gene>
<dbReference type="PROSITE" id="PS51318">
    <property type="entry name" value="TAT"/>
    <property type="match status" value="1"/>
</dbReference>
<dbReference type="RefSeq" id="WP_198461995.1">
    <property type="nucleotide sequence ID" value="NZ_JABBCQ020000021.1"/>
</dbReference>
<dbReference type="InterPro" id="IPR044094">
    <property type="entry name" value="AtsA-like_MBL-fold"/>
</dbReference>
<dbReference type="GO" id="GO:0042781">
    <property type="term" value="F:3'-tRNA processing endoribonuclease activity"/>
    <property type="evidence" value="ECO:0007669"/>
    <property type="project" value="TreeGrafter"/>
</dbReference>
<sequence>MFSSIKSSSSNTEPSVNLSRRQCLASAASLAGAGALGLGFSSNALAQAVKAAAGQQGTQLILLGTKGGPRVGGERSNPASVLLIDGEPFVVDCAYGVAAQLVKAGIALPRLSKVFITHMHSDHNLEYGPMLYSAWAAGLRNKVDVWGPPTLDTMTKAFMESMKFDIDIRMGDEGKPDLRKMVLTHEFSKPGVILENDKVKVTAVRNIHPPITDSFALRFDTKDRSVVFSGDTTYCPAVAELAKGADVLVHEVIYVPGVDAMVKRVPNAASLKEHLLASHTTTDDVGRIAAAAGVKKLVLSHIVPGDDPSITDEMLLEGVRKHFKGDAVVGKDLMVI</sequence>
<dbReference type="InterPro" id="IPR006311">
    <property type="entry name" value="TAT_signal"/>
</dbReference>
<protein>
    <submittedName>
        <fullName evidence="3">MBL fold metallo-hydrolase</fullName>
    </submittedName>
</protein>
<dbReference type="EMBL" id="JABBCQ020000021">
    <property type="protein sequence ID" value="MBI1626621.1"/>
    <property type="molecule type" value="Genomic_DNA"/>
</dbReference>
<keyword evidence="1 3" id="KW-0378">Hydrolase</keyword>
<name>A0A843B736_9BURK</name>
<organism evidence="3 4">
    <name type="scientific">Comamonas suwonensis</name>
    <dbReference type="NCBI Taxonomy" id="2606214"/>
    <lineage>
        <taxon>Bacteria</taxon>
        <taxon>Pseudomonadati</taxon>
        <taxon>Pseudomonadota</taxon>
        <taxon>Betaproteobacteria</taxon>
        <taxon>Burkholderiales</taxon>
        <taxon>Comamonadaceae</taxon>
        <taxon>Comamonas</taxon>
    </lineage>
</organism>
<proteinExistence type="predicted"/>